<keyword evidence="4" id="KW-1185">Reference proteome</keyword>
<accession>A0ABQ5EQR5</accession>
<dbReference type="PANTHER" id="PTHR37984:SF5">
    <property type="entry name" value="PROTEIN NYNRIN-LIKE"/>
    <property type="match status" value="1"/>
</dbReference>
<dbReference type="SUPFAM" id="SSF56672">
    <property type="entry name" value="DNA/RNA polymerases"/>
    <property type="match status" value="1"/>
</dbReference>
<keyword evidence="3" id="KW-0548">Nucleotidyltransferase</keyword>
<dbReference type="Gene3D" id="3.30.70.270">
    <property type="match status" value="1"/>
</dbReference>
<comment type="caution">
    <text evidence="3">The sequence shown here is derived from an EMBL/GenBank/DDBJ whole genome shotgun (WGS) entry which is preliminary data.</text>
</comment>
<keyword evidence="3" id="KW-0695">RNA-directed DNA polymerase</keyword>
<evidence type="ECO:0000259" key="2">
    <source>
        <dbReference type="Pfam" id="PF17919"/>
    </source>
</evidence>
<dbReference type="InterPro" id="IPR041577">
    <property type="entry name" value="RT_RNaseH_2"/>
</dbReference>
<evidence type="ECO:0000313" key="4">
    <source>
        <dbReference type="Proteomes" id="UP001151760"/>
    </source>
</evidence>
<dbReference type="InterPro" id="IPR043128">
    <property type="entry name" value="Rev_trsase/Diguanyl_cyclase"/>
</dbReference>
<evidence type="ECO:0000313" key="3">
    <source>
        <dbReference type="EMBL" id="GJT52842.1"/>
    </source>
</evidence>
<dbReference type="InterPro" id="IPR043502">
    <property type="entry name" value="DNA/RNA_pol_sf"/>
</dbReference>
<dbReference type="Proteomes" id="UP001151760">
    <property type="component" value="Unassembled WGS sequence"/>
</dbReference>
<feature type="domain" description="Reverse transcriptase/retrotransposon-derived protein RNase H-like" evidence="2">
    <location>
        <begin position="101"/>
        <end position="173"/>
    </location>
</feature>
<name>A0ABQ5EQR5_9ASTR</name>
<dbReference type="InterPro" id="IPR050951">
    <property type="entry name" value="Retrovirus_Pol_polyprotein"/>
</dbReference>
<evidence type="ECO:0000256" key="1">
    <source>
        <dbReference type="ARBA" id="ARBA00023268"/>
    </source>
</evidence>
<sequence>MIAIFQDMLETFMEVFVDDFLVFGDSFDTYLVNLEQMLIRCKQAHLVLNWEKCHFIVSEGIMLGHKVSSAGLEVDKAKINVIAKLPTPTNVKVVRIVVFDFNKECIEAFESFKEKLTNAPIMVSPDWLQPFELMCDVSDFAVGAVLGQHEGKHVWHIHFASETLNNAQQNYTIKNNKGAENVAADHLSHLENPNLEELRDEDIDDNFLNETLKNVSSNDEDEFKAGDKVLLYNSKYKFKAPKLRSKWYGPFVVKHGFPSGYVELDNKHEGSFIVNGHRVKLYHDEDQINELTTDEIHLMLEEGKMKAIPFMAPFPADYRKTMPWVAEKLFIYNVVENTCNEAKMYDLDEISKGIVKGNYLYVKKNLSEKLHLRKHKAKECESD</sequence>
<keyword evidence="1" id="KW-0511">Multifunctional enzyme</keyword>
<dbReference type="PANTHER" id="PTHR37984">
    <property type="entry name" value="PROTEIN CBG26694"/>
    <property type="match status" value="1"/>
</dbReference>
<organism evidence="3 4">
    <name type="scientific">Tanacetum coccineum</name>
    <dbReference type="NCBI Taxonomy" id="301880"/>
    <lineage>
        <taxon>Eukaryota</taxon>
        <taxon>Viridiplantae</taxon>
        <taxon>Streptophyta</taxon>
        <taxon>Embryophyta</taxon>
        <taxon>Tracheophyta</taxon>
        <taxon>Spermatophyta</taxon>
        <taxon>Magnoliopsida</taxon>
        <taxon>eudicotyledons</taxon>
        <taxon>Gunneridae</taxon>
        <taxon>Pentapetalae</taxon>
        <taxon>asterids</taxon>
        <taxon>campanulids</taxon>
        <taxon>Asterales</taxon>
        <taxon>Asteraceae</taxon>
        <taxon>Asteroideae</taxon>
        <taxon>Anthemideae</taxon>
        <taxon>Anthemidinae</taxon>
        <taxon>Tanacetum</taxon>
    </lineage>
</organism>
<reference evidence="3" key="1">
    <citation type="journal article" date="2022" name="Int. J. Mol. Sci.">
        <title>Draft Genome of Tanacetum Coccineum: Genomic Comparison of Closely Related Tanacetum-Family Plants.</title>
        <authorList>
            <person name="Yamashiro T."/>
            <person name="Shiraishi A."/>
            <person name="Nakayama K."/>
            <person name="Satake H."/>
        </authorList>
    </citation>
    <scope>NUCLEOTIDE SEQUENCE</scope>
</reference>
<keyword evidence="3" id="KW-0808">Transferase</keyword>
<gene>
    <name evidence="3" type="ORF">Tco_0978999</name>
</gene>
<proteinExistence type="predicted"/>
<reference evidence="3" key="2">
    <citation type="submission" date="2022-01" db="EMBL/GenBank/DDBJ databases">
        <authorList>
            <person name="Yamashiro T."/>
            <person name="Shiraishi A."/>
            <person name="Satake H."/>
            <person name="Nakayama K."/>
        </authorList>
    </citation>
    <scope>NUCLEOTIDE SEQUENCE</scope>
</reference>
<dbReference type="GO" id="GO:0003964">
    <property type="term" value="F:RNA-directed DNA polymerase activity"/>
    <property type="evidence" value="ECO:0007669"/>
    <property type="project" value="UniProtKB-KW"/>
</dbReference>
<dbReference type="Pfam" id="PF17919">
    <property type="entry name" value="RT_RNaseH_2"/>
    <property type="match status" value="1"/>
</dbReference>
<dbReference type="EMBL" id="BQNB010016533">
    <property type="protein sequence ID" value="GJT52842.1"/>
    <property type="molecule type" value="Genomic_DNA"/>
</dbReference>
<protein>
    <submittedName>
        <fullName evidence="3">Reverse transcriptase domain-containing protein</fullName>
    </submittedName>
</protein>